<feature type="compositionally biased region" description="Low complexity" evidence="1">
    <location>
        <begin position="124"/>
        <end position="157"/>
    </location>
</feature>
<keyword evidence="2" id="KW-0812">Transmembrane</keyword>
<dbReference type="RefSeq" id="WP_188743210.1">
    <property type="nucleotide sequence ID" value="NZ_BAABFW010000004.1"/>
</dbReference>
<feature type="transmembrane region" description="Helical" evidence="2">
    <location>
        <begin position="39"/>
        <end position="61"/>
    </location>
</feature>
<proteinExistence type="predicted"/>
<evidence type="ECO:0000256" key="1">
    <source>
        <dbReference type="SAM" id="MobiDB-lite"/>
    </source>
</evidence>
<evidence type="ECO:0000313" key="3">
    <source>
        <dbReference type="EMBL" id="GGJ80966.1"/>
    </source>
</evidence>
<comment type="caution">
    <text evidence="3">The sequence shown here is derived from an EMBL/GenBank/DDBJ whole genome shotgun (WGS) entry which is preliminary data.</text>
</comment>
<dbReference type="EMBL" id="BMMD01000009">
    <property type="protein sequence ID" value="GGJ80966.1"/>
    <property type="molecule type" value="Genomic_DNA"/>
</dbReference>
<reference evidence="3" key="1">
    <citation type="journal article" date="2014" name="Int. J. Syst. Evol. Microbiol.">
        <title>Complete genome sequence of Corynebacterium casei LMG S-19264T (=DSM 44701T), isolated from a smear-ripened cheese.</title>
        <authorList>
            <consortium name="US DOE Joint Genome Institute (JGI-PGF)"/>
            <person name="Walter F."/>
            <person name="Albersmeier A."/>
            <person name="Kalinowski J."/>
            <person name="Ruckert C."/>
        </authorList>
    </citation>
    <scope>NUCLEOTIDE SEQUENCE</scope>
    <source>
        <strain evidence="3">CGMCC 1.8984</strain>
    </source>
</reference>
<name>A0A917PIS6_9MICO</name>
<dbReference type="Proteomes" id="UP000636956">
    <property type="component" value="Unassembled WGS sequence"/>
</dbReference>
<organism evidence="3 4">
    <name type="scientific">Agromyces bauzanensis</name>
    <dbReference type="NCBI Taxonomy" id="1308924"/>
    <lineage>
        <taxon>Bacteria</taxon>
        <taxon>Bacillati</taxon>
        <taxon>Actinomycetota</taxon>
        <taxon>Actinomycetes</taxon>
        <taxon>Micrococcales</taxon>
        <taxon>Microbacteriaceae</taxon>
        <taxon>Agromyces</taxon>
    </lineage>
</organism>
<keyword evidence="2" id="KW-1133">Transmembrane helix</keyword>
<gene>
    <name evidence="3" type="ORF">GCM10011372_19240</name>
</gene>
<reference evidence="3" key="2">
    <citation type="submission" date="2020-09" db="EMBL/GenBank/DDBJ databases">
        <authorList>
            <person name="Sun Q."/>
            <person name="Zhou Y."/>
        </authorList>
    </citation>
    <scope>NUCLEOTIDE SEQUENCE</scope>
    <source>
        <strain evidence="3">CGMCC 1.8984</strain>
    </source>
</reference>
<feature type="region of interest" description="Disordered" evidence="1">
    <location>
        <begin position="1"/>
        <end position="21"/>
    </location>
</feature>
<dbReference type="AlphaFoldDB" id="A0A917PIS6"/>
<evidence type="ECO:0000313" key="4">
    <source>
        <dbReference type="Proteomes" id="UP000636956"/>
    </source>
</evidence>
<sequence>MTGADGMERVPSDEVDAEPSGRLRSTADSLRGFVRRIPFSIAFATLLVATSIVTGTIVGGASEPTTGTRAAGVATTVEAAKWWTVGTALLIPWDPFQLVFGVLATIVLLGIAERRMSTQRTTVASSSPASPGSRSARCCSGWARSRASGGRPARPST</sequence>
<feature type="region of interest" description="Disordered" evidence="1">
    <location>
        <begin position="120"/>
        <end position="157"/>
    </location>
</feature>
<protein>
    <submittedName>
        <fullName evidence="3">Uncharacterized protein</fullName>
    </submittedName>
</protein>
<feature type="compositionally biased region" description="Basic and acidic residues" evidence="1">
    <location>
        <begin position="1"/>
        <end position="12"/>
    </location>
</feature>
<keyword evidence="2" id="KW-0472">Membrane</keyword>
<accession>A0A917PIS6</accession>
<evidence type="ECO:0000256" key="2">
    <source>
        <dbReference type="SAM" id="Phobius"/>
    </source>
</evidence>
<keyword evidence="4" id="KW-1185">Reference proteome</keyword>
<feature type="transmembrane region" description="Helical" evidence="2">
    <location>
        <begin position="95"/>
        <end position="112"/>
    </location>
</feature>